<feature type="domain" description="Rhodopsin" evidence="8">
    <location>
        <begin position="33"/>
        <end position="273"/>
    </location>
</feature>
<feature type="compositionally biased region" description="Acidic residues" evidence="6">
    <location>
        <begin position="322"/>
        <end position="333"/>
    </location>
</feature>
<evidence type="ECO:0000256" key="7">
    <source>
        <dbReference type="SAM" id="Phobius"/>
    </source>
</evidence>
<feature type="transmembrane region" description="Helical" evidence="7">
    <location>
        <begin position="15"/>
        <end position="37"/>
    </location>
</feature>
<protein>
    <recommendedName>
        <fullName evidence="8">Rhodopsin domain-containing protein</fullName>
    </recommendedName>
</protein>
<feature type="transmembrane region" description="Helical" evidence="7">
    <location>
        <begin position="91"/>
        <end position="115"/>
    </location>
</feature>
<evidence type="ECO:0000256" key="1">
    <source>
        <dbReference type="ARBA" id="ARBA00004141"/>
    </source>
</evidence>
<evidence type="ECO:0000256" key="4">
    <source>
        <dbReference type="ARBA" id="ARBA00023136"/>
    </source>
</evidence>
<evidence type="ECO:0000256" key="6">
    <source>
        <dbReference type="SAM" id="MobiDB-lite"/>
    </source>
</evidence>
<feature type="transmembrane region" description="Helical" evidence="7">
    <location>
        <begin position="127"/>
        <end position="148"/>
    </location>
</feature>
<sequence length="367" mass="39286">MAGTTAYDQENKGPALLAVMWTLTSLATVLVCARLVIRTKIIRAFGLDDWLIASSMVLGLCNVSLATVAVTQGLGKHASAIGPSAAERANLTIYLGWIFGILAFALPKLGVAALLHRILVPGIRMRCALWGLTGMVMAVAVVNILVLFTQCDPPRALWATVEGATCRSSRVIIGVATFNGALSAFTDLSLAIYPSVILWRLQMSLHKKLALCAALGLGAISACAAIIKTTHLDALGDVADSTYESCPLVLWTNAEANLVIIASCIPTLQPLLEFILGKRSTTCRSYSLPRSYPTPVPSYGPGSARKGRHQLTDGSGTRTDSQEEIWSGDEEVETVQPGRGRGRGRKWEIHRTDQIVVEFEMGGGRGR</sequence>
<gene>
    <name evidence="9" type="ORF">ASPACDRAFT_118285</name>
</gene>
<feature type="transmembrane region" description="Helical" evidence="7">
    <location>
        <begin position="49"/>
        <end position="71"/>
    </location>
</feature>
<dbReference type="PANTHER" id="PTHR33048">
    <property type="entry name" value="PTH11-LIKE INTEGRAL MEMBRANE PROTEIN (AFU_ORTHOLOGUE AFUA_5G11245)"/>
    <property type="match status" value="1"/>
</dbReference>
<keyword evidence="2 7" id="KW-0812">Transmembrane</keyword>
<name>A0A1L9WVC8_ASPA1</name>
<comment type="subcellular location">
    <subcellularLocation>
        <location evidence="1">Membrane</location>
        <topology evidence="1">Multi-pass membrane protein</topology>
    </subcellularLocation>
</comment>
<dbReference type="AlphaFoldDB" id="A0A1L9WVC8"/>
<dbReference type="VEuPathDB" id="FungiDB:ASPACDRAFT_118285"/>
<dbReference type="OMA" id="AITINWV"/>
<evidence type="ECO:0000313" key="9">
    <source>
        <dbReference type="EMBL" id="OJK00227.1"/>
    </source>
</evidence>
<accession>A0A1L9WVC8</accession>
<keyword evidence="10" id="KW-1185">Reference proteome</keyword>
<dbReference type="InterPro" id="IPR052337">
    <property type="entry name" value="SAT4-like"/>
</dbReference>
<comment type="similarity">
    <text evidence="5">Belongs to the SAT4 family.</text>
</comment>
<dbReference type="EMBL" id="KV878976">
    <property type="protein sequence ID" value="OJK00227.1"/>
    <property type="molecule type" value="Genomic_DNA"/>
</dbReference>
<dbReference type="Proteomes" id="UP000184546">
    <property type="component" value="Unassembled WGS sequence"/>
</dbReference>
<proteinExistence type="inferred from homology"/>
<dbReference type="Pfam" id="PF20684">
    <property type="entry name" value="Fung_rhodopsin"/>
    <property type="match status" value="1"/>
</dbReference>
<dbReference type="InterPro" id="IPR049326">
    <property type="entry name" value="Rhodopsin_dom_fungi"/>
</dbReference>
<dbReference type="PANTHER" id="PTHR33048:SF155">
    <property type="entry name" value="INTEGRAL MEMBRANE PROTEIN"/>
    <property type="match status" value="1"/>
</dbReference>
<feature type="region of interest" description="Disordered" evidence="6">
    <location>
        <begin position="294"/>
        <end position="346"/>
    </location>
</feature>
<evidence type="ECO:0000259" key="8">
    <source>
        <dbReference type="Pfam" id="PF20684"/>
    </source>
</evidence>
<dbReference type="STRING" id="690307.A0A1L9WVC8"/>
<organism evidence="9 10">
    <name type="scientific">Aspergillus aculeatus (strain ATCC 16872 / CBS 172.66 / WB 5094)</name>
    <dbReference type="NCBI Taxonomy" id="690307"/>
    <lineage>
        <taxon>Eukaryota</taxon>
        <taxon>Fungi</taxon>
        <taxon>Dikarya</taxon>
        <taxon>Ascomycota</taxon>
        <taxon>Pezizomycotina</taxon>
        <taxon>Eurotiomycetes</taxon>
        <taxon>Eurotiomycetidae</taxon>
        <taxon>Eurotiales</taxon>
        <taxon>Aspergillaceae</taxon>
        <taxon>Aspergillus</taxon>
        <taxon>Aspergillus subgen. Circumdati</taxon>
    </lineage>
</organism>
<keyword evidence="3 7" id="KW-1133">Transmembrane helix</keyword>
<keyword evidence="4 7" id="KW-0472">Membrane</keyword>
<evidence type="ECO:0000313" key="10">
    <source>
        <dbReference type="Proteomes" id="UP000184546"/>
    </source>
</evidence>
<dbReference type="OrthoDB" id="5331848at2759"/>
<dbReference type="RefSeq" id="XP_020056566.1">
    <property type="nucleotide sequence ID" value="XM_020196155.1"/>
</dbReference>
<dbReference type="GO" id="GO:0016020">
    <property type="term" value="C:membrane"/>
    <property type="evidence" value="ECO:0007669"/>
    <property type="project" value="UniProtKB-SubCell"/>
</dbReference>
<evidence type="ECO:0000256" key="5">
    <source>
        <dbReference type="ARBA" id="ARBA00038359"/>
    </source>
</evidence>
<reference evidence="10" key="1">
    <citation type="journal article" date="2017" name="Genome Biol.">
        <title>Comparative genomics reveals high biological diversity and specific adaptations in the industrially and medically important fungal genus Aspergillus.</title>
        <authorList>
            <person name="de Vries R.P."/>
            <person name="Riley R."/>
            <person name="Wiebenga A."/>
            <person name="Aguilar-Osorio G."/>
            <person name="Amillis S."/>
            <person name="Uchima C.A."/>
            <person name="Anderluh G."/>
            <person name="Asadollahi M."/>
            <person name="Askin M."/>
            <person name="Barry K."/>
            <person name="Battaglia E."/>
            <person name="Bayram O."/>
            <person name="Benocci T."/>
            <person name="Braus-Stromeyer S.A."/>
            <person name="Caldana C."/>
            <person name="Canovas D."/>
            <person name="Cerqueira G.C."/>
            <person name="Chen F."/>
            <person name="Chen W."/>
            <person name="Choi C."/>
            <person name="Clum A."/>
            <person name="Dos Santos R.A."/>
            <person name="Damasio A.R."/>
            <person name="Diallinas G."/>
            <person name="Emri T."/>
            <person name="Fekete E."/>
            <person name="Flipphi M."/>
            <person name="Freyberg S."/>
            <person name="Gallo A."/>
            <person name="Gournas C."/>
            <person name="Habgood R."/>
            <person name="Hainaut M."/>
            <person name="Harispe M.L."/>
            <person name="Henrissat B."/>
            <person name="Hilden K.S."/>
            <person name="Hope R."/>
            <person name="Hossain A."/>
            <person name="Karabika E."/>
            <person name="Karaffa L."/>
            <person name="Karanyi Z."/>
            <person name="Krasevec N."/>
            <person name="Kuo A."/>
            <person name="Kusch H."/>
            <person name="LaButti K."/>
            <person name="Lagendijk E.L."/>
            <person name="Lapidus A."/>
            <person name="Levasseur A."/>
            <person name="Lindquist E."/>
            <person name="Lipzen A."/>
            <person name="Logrieco A.F."/>
            <person name="MacCabe A."/>
            <person name="Maekelae M.R."/>
            <person name="Malavazi I."/>
            <person name="Melin P."/>
            <person name="Meyer V."/>
            <person name="Mielnichuk N."/>
            <person name="Miskei M."/>
            <person name="Molnar A.P."/>
            <person name="Mule G."/>
            <person name="Ngan C.Y."/>
            <person name="Orejas M."/>
            <person name="Orosz E."/>
            <person name="Ouedraogo J.P."/>
            <person name="Overkamp K.M."/>
            <person name="Park H.-S."/>
            <person name="Perrone G."/>
            <person name="Piumi F."/>
            <person name="Punt P.J."/>
            <person name="Ram A.F."/>
            <person name="Ramon A."/>
            <person name="Rauscher S."/>
            <person name="Record E."/>
            <person name="Riano-Pachon D.M."/>
            <person name="Robert V."/>
            <person name="Roehrig J."/>
            <person name="Ruller R."/>
            <person name="Salamov A."/>
            <person name="Salih N.S."/>
            <person name="Samson R.A."/>
            <person name="Sandor E."/>
            <person name="Sanguinetti M."/>
            <person name="Schuetze T."/>
            <person name="Sepcic K."/>
            <person name="Shelest E."/>
            <person name="Sherlock G."/>
            <person name="Sophianopoulou V."/>
            <person name="Squina F.M."/>
            <person name="Sun H."/>
            <person name="Susca A."/>
            <person name="Todd R.B."/>
            <person name="Tsang A."/>
            <person name="Unkles S.E."/>
            <person name="van de Wiele N."/>
            <person name="van Rossen-Uffink D."/>
            <person name="Oliveira J.V."/>
            <person name="Vesth T.C."/>
            <person name="Visser J."/>
            <person name="Yu J.-H."/>
            <person name="Zhou M."/>
            <person name="Andersen M.R."/>
            <person name="Archer D.B."/>
            <person name="Baker S.E."/>
            <person name="Benoit I."/>
            <person name="Brakhage A.A."/>
            <person name="Braus G.H."/>
            <person name="Fischer R."/>
            <person name="Frisvad J.C."/>
            <person name="Goldman G.H."/>
            <person name="Houbraken J."/>
            <person name="Oakley B."/>
            <person name="Pocsi I."/>
            <person name="Scazzocchio C."/>
            <person name="Seiboth B."/>
            <person name="vanKuyk P.A."/>
            <person name="Wortman J."/>
            <person name="Dyer P.S."/>
            <person name="Grigoriev I.V."/>
        </authorList>
    </citation>
    <scope>NUCLEOTIDE SEQUENCE [LARGE SCALE GENOMIC DNA]</scope>
    <source>
        <strain evidence="10">ATCC 16872 / CBS 172.66 / WB 5094</strain>
    </source>
</reference>
<evidence type="ECO:0000256" key="2">
    <source>
        <dbReference type="ARBA" id="ARBA00022692"/>
    </source>
</evidence>
<dbReference type="GeneID" id="30969969"/>
<evidence type="ECO:0000256" key="3">
    <source>
        <dbReference type="ARBA" id="ARBA00022989"/>
    </source>
</evidence>